<dbReference type="Gene3D" id="2.10.220.10">
    <property type="entry name" value="Hormone Receptor, Insulin-like Growth Factor Receptor 1, Chain A, domain 2"/>
    <property type="match status" value="2"/>
</dbReference>
<accession>G0QWD6</accession>
<evidence type="ECO:0000256" key="9">
    <source>
        <dbReference type="ARBA" id="ARBA00023180"/>
    </source>
</evidence>
<dbReference type="EMBL" id="GL983989">
    <property type="protein sequence ID" value="EGR30467.1"/>
    <property type="molecule type" value="Genomic_DNA"/>
</dbReference>
<dbReference type="CDD" id="cd00064">
    <property type="entry name" value="FU"/>
    <property type="match status" value="2"/>
</dbReference>
<keyword evidence="3" id="KW-0645">Protease</keyword>
<dbReference type="GO" id="GO:0005737">
    <property type="term" value="C:cytoplasm"/>
    <property type="evidence" value="ECO:0007669"/>
    <property type="project" value="TreeGrafter"/>
</dbReference>
<feature type="domain" description="EGF-like" evidence="10">
    <location>
        <begin position="294"/>
        <end position="305"/>
    </location>
</feature>
<keyword evidence="6" id="KW-0862">Zinc</keyword>
<dbReference type="SMART" id="SM00261">
    <property type="entry name" value="FU"/>
    <property type="match status" value="4"/>
</dbReference>
<dbReference type="Pfam" id="PF01457">
    <property type="entry name" value="Peptidase_M8"/>
    <property type="match status" value="1"/>
</dbReference>
<keyword evidence="7" id="KW-0482">Metalloprotease</keyword>
<dbReference type="AlphaFoldDB" id="G0QWD6"/>
<evidence type="ECO:0000256" key="2">
    <source>
        <dbReference type="ARBA" id="ARBA00005860"/>
    </source>
</evidence>
<evidence type="ECO:0000256" key="3">
    <source>
        <dbReference type="ARBA" id="ARBA00022670"/>
    </source>
</evidence>
<keyword evidence="8" id="KW-1015">Disulfide bond</keyword>
<dbReference type="EC" id="3.4.24.36" evidence="11"/>
<protein>
    <submittedName>
        <fullName evidence="11">Leishmanolysin family protein, putative</fullName>
        <ecNumber evidence="11">3.4.21.6</ecNumber>
        <ecNumber evidence="11">3.4.21.75</ecNumber>
        <ecNumber evidence="11">3.4.24.36</ecNumber>
    </submittedName>
</protein>
<comment type="similarity">
    <text evidence="2">Belongs to the peptidase M8 family.</text>
</comment>
<dbReference type="GO" id="GO:0046872">
    <property type="term" value="F:metal ion binding"/>
    <property type="evidence" value="ECO:0007669"/>
    <property type="project" value="UniProtKB-KW"/>
</dbReference>
<dbReference type="GO" id="GO:0016020">
    <property type="term" value="C:membrane"/>
    <property type="evidence" value="ECO:0007669"/>
    <property type="project" value="InterPro"/>
</dbReference>
<dbReference type="SUPFAM" id="SSF57184">
    <property type="entry name" value="Growth factor receptor domain"/>
    <property type="match status" value="1"/>
</dbReference>
<feature type="non-terminal residue" evidence="11">
    <location>
        <position position="1"/>
    </location>
</feature>
<evidence type="ECO:0000256" key="6">
    <source>
        <dbReference type="ARBA" id="ARBA00022833"/>
    </source>
</evidence>
<evidence type="ECO:0000256" key="5">
    <source>
        <dbReference type="ARBA" id="ARBA00022801"/>
    </source>
</evidence>
<dbReference type="InterPro" id="IPR009030">
    <property type="entry name" value="Growth_fac_rcpt_cys_sf"/>
</dbReference>
<dbReference type="STRING" id="857967.G0QWD6"/>
<dbReference type="Gene3D" id="2.10.25.10">
    <property type="entry name" value="Laminin"/>
    <property type="match status" value="1"/>
</dbReference>
<comment type="cofactor">
    <cofactor evidence="1">
        <name>Zn(2+)</name>
        <dbReference type="ChEBI" id="CHEBI:29105"/>
    </cofactor>
</comment>
<dbReference type="InParanoid" id="G0QWD6"/>
<evidence type="ECO:0000313" key="11">
    <source>
        <dbReference type="EMBL" id="EGR30467.1"/>
    </source>
</evidence>
<name>G0QWD6_ICHMU</name>
<dbReference type="Pfam" id="PF18720">
    <property type="entry name" value="EGF_Tenascin"/>
    <property type="match status" value="1"/>
</dbReference>
<dbReference type="EC" id="3.4.21.75" evidence="11"/>
<organism evidence="11 12">
    <name type="scientific">Ichthyophthirius multifiliis</name>
    <name type="common">White spot disease agent</name>
    <name type="synonym">Ich</name>
    <dbReference type="NCBI Taxonomy" id="5932"/>
    <lineage>
        <taxon>Eukaryota</taxon>
        <taxon>Sar</taxon>
        <taxon>Alveolata</taxon>
        <taxon>Ciliophora</taxon>
        <taxon>Intramacronucleata</taxon>
        <taxon>Oligohymenophorea</taxon>
        <taxon>Hymenostomatida</taxon>
        <taxon>Ophryoglenina</taxon>
        <taxon>Ichthyophthirius</taxon>
    </lineage>
</organism>
<evidence type="ECO:0000256" key="8">
    <source>
        <dbReference type="ARBA" id="ARBA00023157"/>
    </source>
</evidence>
<dbReference type="PROSITE" id="PS00022">
    <property type="entry name" value="EGF_1"/>
    <property type="match status" value="1"/>
</dbReference>
<dbReference type="PANTHER" id="PTHR10942">
    <property type="entry name" value="LEISHMANOLYSIN-LIKE PEPTIDASE"/>
    <property type="match status" value="1"/>
</dbReference>
<sequence length="586" mass="66199">KITRTRASTRTRKKKKEETIEILTSKNIVEFTRKYYNCATAEGMKIQNEQFQKQFDFRWDLSILYNEIMNKNKVQTDSVFSIFTIAALKDTGFYAEVNENMAEKIFWGKGKGCDFLENTCQSKIQYDEYPQLVDKEQCSFDYERIGIPIFQEINKCNIVLGFYNDRLCTNPNIVSDQDVREKEQDKLSNYSTQSKCFKSTATKSSSTNQYPDVSRCHQFQCSSDASQITVIFPEIDLQVLCGKGEQNIQKDIDPSGLKAQGKLTCPQDYERFCNYAPICPNFCSQKGVCVNGQCICQDGFGGVDCSIECSGVVDNNTCLEGQCPQGKFLNPDNTCKSDCPSGSFGKAGICKPCNRNCSRCKGPSANECTQCQFMTLLQKNQCVNKCDEKQGYFPNYDSGICEYLMSNICEGNCQICQKSNQNMCIICKRGFYYNDDNKQCLSECPNGFFENQKTQNCEKLSQGCIQQNNPNTCSQCDTTNGFRMTLDKKCTLCQSPCSQCDPNNLSLCFACDDDGYYFDNENKTCKENSSGESEIKCPDGCKKCSQSGECLSSRFLLQAQADNQQTNSYQGLVIFIVNYVFFGLLL</sequence>
<dbReference type="eggNOG" id="KOG3525">
    <property type="taxonomic scope" value="Eukaryota"/>
</dbReference>
<dbReference type="PANTHER" id="PTHR10942:SF0">
    <property type="entry name" value="LEISHMANOLYSIN-LIKE PEPTIDASE"/>
    <property type="match status" value="1"/>
</dbReference>
<dbReference type="InterPro" id="IPR000742">
    <property type="entry name" value="EGF"/>
</dbReference>
<dbReference type="InterPro" id="IPR006212">
    <property type="entry name" value="Furin_repeat"/>
</dbReference>
<keyword evidence="9" id="KW-0325">Glycoprotein</keyword>
<dbReference type="EC" id="3.4.21.6" evidence="11"/>
<evidence type="ECO:0000313" key="12">
    <source>
        <dbReference type="Proteomes" id="UP000008983"/>
    </source>
</evidence>
<dbReference type="InterPro" id="IPR041161">
    <property type="entry name" value="EGF_Tenascin"/>
</dbReference>
<dbReference type="GO" id="GO:0007155">
    <property type="term" value="P:cell adhesion"/>
    <property type="evidence" value="ECO:0007669"/>
    <property type="project" value="InterPro"/>
</dbReference>
<evidence type="ECO:0000256" key="7">
    <source>
        <dbReference type="ARBA" id="ARBA00023049"/>
    </source>
</evidence>
<dbReference type="GO" id="GO:0004252">
    <property type="term" value="F:serine-type endopeptidase activity"/>
    <property type="evidence" value="ECO:0007669"/>
    <property type="project" value="UniProtKB-EC"/>
</dbReference>
<dbReference type="FunFam" id="2.10.25.10:FF:000001">
    <property type="entry name" value="Tenascin C"/>
    <property type="match status" value="1"/>
</dbReference>
<reference evidence="11 12" key="1">
    <citation type="submission" date="2011-07" db="EMBL/GenBank/DDBJ databases">
        <authorList>
            <person name="Coyne R."/>
            <person name="Brami D."/>
            <person name="Johnson J."/>
            <person name="Hostetler J."/>
            <person name="Hannick L."/>
            <person name="Clark T."/>
            <person name="Cassidy-Hanley D."/>
            <person name="Inman J."/>
        </authorList>
    </citation>
    <scope>NUCLEOTIDE SEQUENCE [LARGE SCALE GENOMIC DNA]</scope>
    <source>
        <strain evidence="11 12">G5</strain>
    </source>
</reference>
<dbReference type="eggNOG" id="KOG2556">
    <property type="taxonomic scope" value="Eukaryota"/>
</dbReference>
<gene>
    <name evidence="11" type="ORF">IMG5_131180</name>
</gene>
<dbReference type="GO" id="GO:0006508">
    <property type="term" value="P:proteolysis"/>
    <property type="evidence" value="ECO:0007669"/>
    <property type="project" value="UniProtKB-KW"/>
</dbReference>
<dbReference type="InterPro" id="IPR001577">
    <property type="entry name" value="Peptidase_M8"/>
</dbReference>
<keyword evidence="5 11" id="KW-0378">Hydrolase</keyword>
<keyword evidence="12" id="KW-1185">Reference proteome</keyword>
<dbReference type="SUPFAM" id="SSF55486">
    <property type="entry name" value="Metalloproteases ('zincins'), catalytic domain"/>
    <property type="match status" value="1"/>
</dbReference>
<evidence type="ECO:0000256" key="4">
    <source>
        <dbReference type="ARBA" id="ARBA00022723"/>
    </source>
</evidence>
<dbReference type="RefSeq" id="XP_004032054.1">
    <property type="nucleotide sequence ID" value="XM_004032006.1"/>
</dbReference>
<keyword evidence="4" id="KW-0479">Metal-binding</keyword>
<dbReference type="OrthoDB" id="238768at2759"/>
<proteinExistence type="inferred from homology"/>
<dbReference type="SMART" id="SM00181">
    <property type="entry name" value="EGF"/>
    <property type="match status" value="4"/>
</dbReference>
<evidence type="ECO:0000259" key="10">
    <source>
        <dbReference type="PROSITE" id="PS00022"/>
    </source>
</evidence>
<dbReference type="GO" id="GO:0004222">
    <property type="term" value="F:metalloendopeptidase activity"/>
    <property type="evidence" value="ECO:0007669"/>
    <property type="project" value="InterPro"/>
</dbReference>
<dbReference type="Proteomes" id="UP000008983">
    <property type="component" value="Unassembled WGS sequence"/>
</dbReference>
<dbReference type="Gene3D" id="3.90.132.10">
    <property type="entry name" value="Leishmanolysin , domain 2"/>
    <property type="match status" value="1"/>
</dbReference>
<evidence type="ECO:0000256" key="1">
    <source>
        <dbReference type="ARBA" id="ARBA00001947"/>
    </source>
</evidence>
<dbReference type="GeneID" id="14906579"/>